<reference evidence="2" key="1">
    <citation type="submission" date="2022-09" db="EMBL/GenBank/DDBJ databases">
        <title>Actin cytoskeleton and complex cell architecture in an #Asgard archaeon.</title>
        <authorList>
            <person name="Ponce Toledo R.I."/>
            <person name="Schleper C."/>
            <person name="Rodrigues Oliveira T."/>
            <person name="Wollweber F."/>
            <person name="Xu J."/>
            <person name="Rittmann S."/>
            <person name="Klingl A."/>
            <person name="Pilhofer M."/>
        </authorList>
    </citation>
    <scope>NUCLEOTIDE SEQUENCE</scope>
    <source>
        <strain evidence="2">B-35</strain>
    </source>
</reference>
<gene>
    <name evidence="2" type="ORF">NEF87_004328</name>
</gene>
<dbReference type="CDD" id="cd05254">
    <property type="entry name" value="dTDP_HR_like_SDR_e"/>
    <property type="match status" value="1"/>
</dbReference>
<evidence type="ECO:0000313" key="3">
    <source>
        <dbReference type="Proteomes" id="UP001208689"/>
    </source>
</evidence>
<dbReference type="NCBIfam" id="TIGR01214">
    <property type="entry name" value="rmlD"/>
    <property type="match status" value="1"/>
</dbReference>
<dbReference type="Proteomes" id="UP001208689">
    <property type="component" value="Chromosome"/>
</dbReference>
<dbReference type="PANTHER" id="PTHR10491">
    <property type="entry name" value="DTDP-4-DEHYDRORHAMNOSE REDUCTASE"/>
    <property type="match status" value="1"/>
</dbReference>
<dbReference type="SUPFAM" id="SSF51735">
    <property type="entry name" value="NAD(P)-binding Rossmann-fold domains"/>
    <property type="match status" value="1"/>
</dbReference>
<dbReference type="Gene3D" id="3.40.50.720">
    <property type="entry name" value="NAD(P)-binding Rossmann-like Domain"/>
    <property type="match status" value="1"/>
</dbReference>
<dbReference type="Pfam" id="PF04321">
    <property type="entry name" value="RmlD_sub_bind"/>
    <property type="match status" value="1"/>
</dbReference>
<dbReference type="PANTHER" id="PTHR10491:SF4">
    <property type="entry name" value="METHIONINE ADENOSYLTRANSFERASE 2 SUBUNIT BETA"/>
    <property type="match status" value="1"/>
</dbReference>
<dbReference type="InterPro" id="IPR029903">
    <property type="entry name" value="RmlD-like-bd"/>
</dbReference>
<evidence type="ECO:0000313" key="2">
    <source>
        <dbReference type="EMBL" id="UYP48043.1"/>
    </source>
</evidence>
<evidence type="ECO:0000259" key="1">
    <source>
        <dbReference type="Pfam" id="PF04321"/>
    </source>
</evidence>
<organism evidence="2 3">
    <name type="scientific">Candidatus Lokiarchaeum ossiferum</name>
    <dbReference type="NCBI Taxonomy" id="2951803"/>
    <lineage>
        <taxon>Archaea</taxon>
        <taxon>Promethearchaeati</taxon>
        <taxon>Promethearchaeota</taxon>
        <taxon>Promethearchaeia</taxon>
        <taxon>Promethearchaeales</taxon>
        <taxon>Promethearchaeaceae</taxon>
        <taxon>Candidatus Lokiarchaeum</taxon>
    </lineage>
</organism>
<proteinExistence type="predicted"/>
<feature type="domain" description="RmlD-like substrate binding" evidence="1">
    <location>
        <begin position="3"/>
        <end position="288"/>
    </location>
</feature>
<dbReference type="InterPro" id="IPR036291">
    <property type="entry name" value="NAD(P)-bd_dom_sf"/>
</dbReference>
<dbReference type="EMBL" id="CP104013">
    <property type="protein sequence ID" value="UYP48043.1"/>
    <property type="molecule type" value="Genomic_DNA"/>
</dbReference>
<dbReference type="InterPro" id="IPR005913">
    <property type="entry name" value="dTDP_dehydrorham_reduct"/>
</dbReference>
<dbReference type="Gene3D" id="3.90.25.10">
    <property type="entry name" value="UDP-galactose 4-epimerase, domain 1"/>
    <property type="match status" value="1"/>
</dbReference>
<protein>
    <recommendedName>
        <fullName evidence="1">RmlD-like substrate binding domain-containing protein</fullName>
    </recommendedName>
</protein>
<accession>A0ABY6HWZ3</accession>
<keyword evidence="3" id="KW-1185">Reference proteome</keyword>
<name>A0ABY6HWZ3_9ARCH</name>
<sequence>MKKIVIIGSNGQLGHDIKKILSNTYEIVSLEHNNFSIENEELVQKKLKEISPEIVINTAAFHNLNLCEIDVQNAFLINSIALKYLSDTCNQIEATLVHFSTDYVFGGDSQRNSPYREKDFPYPIQIYGISKLAGENIIRQYCKKYFCIRVSGLYGKKGTRAKKFSNFVEMMIKLGRDAEKANEKLPSAMDQVLTFNPTVEVAKVVEKLIKTDAYGLYHATCEGQSSRFEFSQEIFKILDINVELVGVKSSYFSPKYNQPHYSVLDNEKLSDLGIEMPHWKPVLKKYLKD</sequence>